<evidence type="ECO:0000256" key="2">
    <source>
        <dbReference type="ARBA" id="ARBA00013064"/>
    </source>
</evidence>
<dbReference type="SMART" id="SM00195">
    <property type="entry name" value="DSPc"/>
    <property type="match status" value="1"/>
</dbReference>
<dbReference type="Pfam" id="PF00782">
    <property type="entry name" value="DSPc"/>
    <property type="match status" value="1"/>
</dbReference>
<keyword evidence="3" id="KW-0378">Hydrolase</keyword>
<dbReference type="EMBL" id="HBEA01000718">
    <property type="protein sequence ID" value="CAD8251056.1"/>
    <property type="molecule type" value="Transcribed_RNA"/>
</dbReference>
<dbReference type="InterPro" id="IPR020422">
    <property type="entry name" value="TYR_PHOSPHATASE_DUAL_dom"/>
</dbReference>
<evidence type="ECO:0000259" key="6">
    <source>
        <dbReference type="PROSITE" id="PS50056"/>
    </source>
</evidence>
<evidence type="ECO:0000256" key="1">
    <source>
        <dbReference type="ARBA" id="ARBA00008601"/>
    </source>
</evidence>
<evidence type="ECO:0000256" key="4">
    <source>
        <dbReference type="ARBA" id="ARBA00022912"/>
    </source>
</evidence>
<dbReference type="AlphaFoldDB" id="A0A7R9Y969"/>
<dbReference type="InterPro" id="IPR000340">
    <property type="entry name" value="Dual-sp_phosphatase_cat-dom"/>
</dbReference>
<dbReference type="GO" id="GO:0017017">
    <property type="term" value="F:MAP kinase tyrosine/serine/threonine phosphatase activity"/>
    <property type="evidence" value="ECO:0007669"/>
    <property type="project" value="TreeGrafter"/>
</dbReference>
<comment type="similarity">
    <text evidence="1">Belongs to the protein-tyrosine phosphatase family. Non-receptor class dual specificity subfamily.</text>
</comment>
<proteinExistence type="inferred from homology"/>
<dbReference type="PANTHER" id="PTHR10159">
    <property type="entry name" value="DUAL SPECIFICITY PROTEIN PHOSPHATASE"/>
    <property type="match status" value="1"/>
</dbReference>
<gene>
    <name evidence="7" type="ORF">PPYR1160_LOCUS547</name>
</gene>
<feature type="domain" description="Tyrosine-protein phosphatase" evidence="5">
    <location>
        <begin position="87"/>
        <end position="240"/>
    </location>
</feature>
<evidence type="ECO:0000256" key="3">
    <source>
        <dbReference type="ARBA" id="ARBA00022801"/>
    </source>
</evidence>
<dbReference type="GO" id="GO:0008330">
    <property type="term" value="F:protein tyrosine/threonine phosphatase activity"/>
    <property type="evidence" value="ECO:0007669"/>
    <property type="project" value="TreeGrafter"/>
</dbReference>
<dbReference type="GO" id="GO:0005737">
    <property type="term" value="C:cytoplasm"/>
    <property type="evidence" value="ECO:0007669"/>
    <property type="project" value="TreeGrafter"/>
</dbReference>
<dbReference type="EC" id="3.1.3.48" evidence="2"/>
<reference evidence="7" key="1">
    <citation type="submission" date="2021-01" db="EMBL/GenBank/DDBJ databases">
        <authorList>
            <person name="Corre E."/>
            <person name="Pelletier E."/>
            <person name="Niang G."/>
            <person name="Scheremetjew M."/>
            <person name="Finn R."/>
            <person name="Kale V."/>
            <person name="Holt S."/>
            <person name="Cochrane G."/>
            <person name="Meng A."/>
            <person name="Brown T."/>
            <person name="Cohen L."/>
        </authorList>
    </citation>
    <scope>NUCLEOTIDE SEQUENCE</scope>
    <source>
        <strain evidence="7">CCMP2078</strain>
    </source>
</reference>
<dbReference type="PROSITE" id="PS50054">
    <property type="entry name" value="TYR_PHOSPHATASE_DUAL"/>
    <property type="match status" value="1"/>
</dbReference>
<sequence>MDPSAEVRAAANDTDGASGAYETMSVRELKDLLKRRGVDMSLAVEKEDLVRLAAAHEDFDAEARLIFERVNLEPGFRTRYSNADPIWQSPDTGARVYVGNLETARSREMLQMHGISAVVNCQGLDSQNFFEDDPSVDYFRFPIATWAISGAKMDTREGVLAYFQPLWDWIDEKMEEQRSVLIHCLAGAHRAGTTGTAFLMYKENLPLEVAISTAKTLRPIINPFGRLTTLLDRYGKALAATRADEGEEGA</sequence>
<dbReference type="InterPro" id="IPR029021">
    <property type="entry name" value="Prot-tyrosine_phosphatase-like"/>
</dbReference>
<dbReference type="InterPro" id="IPR000387">
    <property type="entry name" value="Tyr_Pase_dom"/>
</dbReference>
<organism evidence="7">
    <name type="scientific">Pinguiococcus pyrenoidosus</name>
    <dbReference type="NCBI Taxonomy" id="172671"/>
    <lineage>
        <taxon>Eukaryota</taxon>
        <taxon>Sar</taxon>
        <taxon>Stramenopiles</taxon>
        <taxon>Ochrophyta</taxon>
        <taxon>Pinguiophyceae</taxon>
        <taxon>Pinguiochrysidales</taxon>
        <taxon>Pinguiochrysidaceae</taxon>
        <taxon>Pinguiococcus</taxon>
    </lineage>
</organism>
<accession>A0A7R9Y969</accession>
<dbReference type="PROSITE" id="PS50056">
    <property type="entry name" value="TYR_PHOSPHATASE_2"/>
    <property type="match status" value="1"/>
</dbReference>
<dbReference type="Gene3D" id="3.90.190.10">
    <property type="entry name" value="Protein tyrosine phosphatase superfamily"/>
    <property type="match status" value="1"/>
</dbReference>
<protein>
    <recommendedName>
        <fullName evidence="2">protein-tyrosine-phosphatase</fullName>
        <ecNumber evidence="2">3.1.3.48</ecNumber>
    </recommendedName>
</protein>
<name>A0A7R9Y969_9STRA</name>
<evidence type="ECO:0000313" key="7">
    <source>
        <dbReference type="EMBL" id="CAD8251056.1"/>
    </source>
</evidence>
<keyword evidence="4" id="KW-0904">Protein phosphatase</keyword>
<dbReference type="GO" id="GO:0033550">
    <property type="term" value="F:MAP kinase tyrosine phosphatase activity"/>
    <property type="evidence" value="ECO:0007669"/>
    <property type="project" value="TreeGrafter"/>
</dbReference>
<dbReference type="CDD" id="cd14498">
    <property type="entry name" value="DSP"/>
    <property type="match status" value="1"/>
</dbReference>
<dbReference type="SUPFAM" id="SSF52799">
    <property type="entry name" value="(Phosphotyrosine protein) phosphatases II"/>
    <property type="match status" value="1"/>
</dbReference>
<evidence type="ECO:0000259" key="5">
    <source>
        <dbReference type="PROSITE" id="PS50054"/>
    </source>
</evidence>
<feature type="domain" description="Tyrosine specific protein phosphatases" evidence="6">
    <location>
        <begin position="161"/>
        <end position="219"/>
    </location>
</feature>
<dbReference type="PANTHER" id="PTHR10159:SF519">
    <property type="entry name" value="DUAL SPECIFICITY PROTEIN PHOSPHATASE MPK3"/>
    <property type="match status" value="1"/>
</dbReference>
<dbReference type="GO" id="GO:0043409">
    <property type="term" value="P:negative regulation of MAPK cascade"/>
    <property type="evidence" value="ECO:0007669"/>
    <property type="project" value="TreeGrafter"/>
</dbReference>